<feature type="domain" description="Tc1-like transposase DDE" evidence="1">
    <location>
        <begin position="24"/>
        <end position="64"/>
    </location>
</feature>
<organism evidence="2 3">
    <name type="scientific">Tenebrio molitor</name>
    <name type="common">Yellow mealworm beetle</name>
    <dbReference type="NCBI Taxonomy" id="7067"/>
    <lineage>
        <taxon>Eukaryota</taxon>
        <taxon>Metazoa</taxon>
        <taxon>Ecdysozoa</taxon>
        <taxon>Arthropoda</taxon>
        <taxon>Hexapoda</taxon>
        <taxon>Insecta</taxon>
        <taxon>Pterygota</taxon>
        <taxon>Neoptera</taxon>
        <taxon>Endopterygota</taxon>
        <taxon>Coleoptera</taxon>
        <taxon>Polyphaga</taxon>
        <taxon>Cucujiformia</taxon>
        <taxon>Tenebrionidae</taxon>
        <taxon>Tenebrio</taxon>
    </lineage>
</organism>
<dbReference type="AlphaFoldDB" id="A0A8J6L711"/>
<evidence type="ECO:0000259" key="1">
    <source>
        <dbReference type="Pfam" id="PF13358"/>
    </source>
</evidence>
<dbReference type="InterPro" id="IPR036397">
    <property type="entry name" value="RNaseH_sf"/>
</dbReference>
<sequence length="148" mass="17668">MCSFNSEEWRTIILNTPGAGKEEEGTLQIMAWPFQSPDLNPIEKLWDQLDRKVRKECVTSKENLQRALQREWNNIQQETLTKLVTRSECVRWIRLTLLGKFLFTFEYRVSKRFNFYNIHLTIKAGNLIIEINFRLTYICRTTKKHLAL</sequence>
<proteinExistence type="predicted"/>
<name>A0A8J6L711_TENMO</name>
<dbReference type="GO" id="GO:0003676">
    <property type="term" value="F:nucleic acid binding"/>
    <property type="evidence" value="ECO:0007669"/>
    <property type="project" value="InterPro"/>
</dbReference>
<dbReference type="Pfam" id="PF13358">
    <property type="entry name" value="DDE_3"/>
    <property type="match status" value="1"/>
</dbReference>
<protein>
    <recommendedName>
        <fullName evidence="1">Tc1-like transposase DDE domain-containing protein</fullName>
    </recommendedName>
</protein>
<reference evidence="2" key="1">
    <citation type="journal article" date="2020" name="J Insects Food Feed">
        <title>The yellow mealworm (Tenebrio molitor) genome: a resource for the emerging insects as food and feed industry.</title>
        <authorList>
            <person name="Eriksson T."/>
            <person name="Andere A."/>
            <person name="Kelstrup H."/>
            <person name="Emery V."/>
            <person name="Picard C."/>
        </authorList>
    </citation>
    <scope>NUCLEOTIDE SEQUENCE</scope>
    <source>
        <strain evidence="2">Stoneville</strain>
        <tissue evidence="2">Whole head</tissue>
    </source>
</reference>
<gene>
    <name evidence="2" type="ORF">GEV33_010097</name>
</gene>
<comment type="caution">
    <text evidence="2">The sequence shown here is derived from an EMBL/GenBank/DDBJ whole genome shotgun (WGS) entry which is preliminary data.</text>
</comment>
<dbReference type="EMBL" id="JABDTM020025849">
    <property type="protein sequence ID" value="KAH0812694.1"/>
    <property type="molecule type" value="Genomic_DNA"/>
</dbReference>
<reference evidence="2" key="2">
    <citation type="submission" date="2021-08" db="EMBL/GenBank/DDBJ databases">
        <authorList>
            <person name="Eriksson T."/>
        </authorList>
    </citation>
    <scope>NUCLEOTIDE SEQUENCE</scope>
    <source>
        <strain evidence="2">Stoneville</strain>
        <tissue evidence="2">Whole head</tissue>
    </source>
</reference>
<evidence type="ECO:0000313" key="2">
    <source>
        <dbReference type="EMBL" id="KAH0812694.1"/>
    </source>
</evidence>
<dbReference type="InterPro" id="IPR038717">
    <property type="entry name" value="Tc1-like_DDE_dom"/>
</dbReference>
<keyword evidence="3" id="KW-1185">Reference proteome</keyword>
<accession>A0A8J6L711</accession>
<evidence type="ECO:0000313" key="3">
    <source>
        <dbReference type="Proteomes" id="UP000719412"/>
    </source>
</evidence>
<dbReference type="Gene3D" id="3.30.420.10">
    <property type="entry name" value="Ribonuclease H-like superfamily/Ribonuclease H"/>
    <property type="match status" value="1"/>
</dbReference>
<dbReference type="Proteomes" id="UP000719412">
    <property type="component" value="Unassembled WGS sequence"/>
</dbReference>